<evidence type="ECO:0000256" key="1">
    <source>
        <dbReference type="SAM" id="MobiDB-lite"/>
    </source>
</evidence>
<dbReference type="OrthoDB" id="9781333at2"/>
<dbReference type="Pfam" id="PF07090">
    <property type="entry name" value="GATase1_like"/>
    <property type="match status" value="1"/>
</dbReference>
<protein>
    <recommendedName>
        <fullName evidence="3">VWFA domain-containing protein</fullName>
    </recommendedName>
</protein>
<dbReference type="Pfam" id="PF13519">
    <property type="entry name" value="VWA_2"/>
    <property type="match status" value="1"/>
</dbReference>
<dbReference type="PANTHER" id="PTHR37947:SF2">
    <property type="entry name" value="VON WILLEBRAND FACTOR TYPE A"/>
    <property type="match status" value="1"/>
</dbReference>
<feature type="compositionally biased region" description="Basic and acidic residues" evidence="1">
    <location>
        <begin position="888"/>
        <end position="899"/>
    </location>
</feature>
<keyword evidence="2" id="KW-0472">Membrane</keyword>
<dbReference type="EMBL" id="LTAO01000040">
    <property type="protein sequence ID" value="KYG25548.1"/>
    <property type="molecule type" value="Genomic_DNA"/>
</dbReference>
<feature type="transmembrane region" description="Helical" evidence="2">
    <location>
        <begin position="37"/>
        <end position="55"/>
    </location>
</feature>
<feature type="domain" description="VWFA" evidence="3">
    <location>
        <begin position="407"/>
        <end position="575"/>
    </location>
</feature>
<feature type="compositionally biased region" description="Basic and acidic residues" evidence="1">
    <location>
        <begin position="868"/>
        <end position="877"/>
    </location>
</feature>
<dbReference type="PANTHER" id="PTHR37947">
    <property type="entry name" value="BLL2462 PROTEIN"/>
    <property type="match status" value="1"/>
</dbReference>
<dbReference type="InterPro" id="IPR010768">
    <property type="entry name" value="GATase1-like"/>
</dbReference>
<dbReference type="AlphaFoldDB" id="A0A162CM84"/>
<dbReference type="SUPFAM" id="SSF53300">
    <property type="entry name" value="vWA-like"/>
    <property type="match status" value="2"/>
</dbReference>
<keyword evidence="2" id="KW-0812">Transmembrane</keyword>
<dbReference type="InterPro" id="IPR029062">
    <property type="entry name" value="Class_I_gatase-like"/>
</dbReference>
<evidence type="ECO:0000256" key="2">
    <source>
        <dbReference type="SAM" id="Phobius"/>
    </source>
</evidence>
<feature type="transmembrane region" description="Helical" evidence="2">
    <location>
        <begin position="812"/>
        <end position="830"/>
    </location>
</feature>
<dbReference type="STRING" id="519424.AZF04_13740"/>
<name>A0A162CM84_9BACI</name>
<dbReference type="Gene3D" id="3.40.50.410">
    <property type="entry name" value="von Willebrand factor, type A domain"/>
    <property type="match status" value="1"/>
</dbReference>
<feature type="compositionally biased region" description="Polar residues" evidence="1">
    <location>
        <begin position="922"/>
        <end position="937"/>
    </location>
</feature>
<organism evidence="4 5">
    <name type="scientific">Alkalihalobacillus trypoxylicola</name>
    <dbReference type="NCBI Taxonomy" id="519424"/>
    <lineage>
        <taxon>Bacteria</taxon>
        <taxon>Bacillati</taxon>
        <taxon>Bacillota</taxon>
        <taxon>Bacilli</taxon>
        <taxon>Bacillales</taxon>
        <taxon>Bacillaceae</taxon>
        <taxon>Alkalihalobacillus</taxon>
    </lineage>
</organism>
<dbReference type="CDD" id="cd00198">
    <property type="entry name" value="vWFA"/>
    <property type="match status" value="1"/>
</dbReference>
<feature type="region of interest" description="Disordered" evidence="1">
    <location>
        <begin position="868"/>
        <end position="958"/>
    </location>
</feature>
<dbReference type="InterPro" id="IPR036465">
    <property type="entry name" value="vWFA_dom_sf"/>
</dbReference>
<dbReference type="Proteomes" id="UP000075806">
    <property type="component" value="Unassembled WGS sequence"/>
</dbReference>
<dbReference type="SMART" id="SM00327">
    <property type="entry name" value="VWA"/>
    <property type="match status" value="2"/>
</dbReference>
<keyword evidence="5" id="KW-1185">Reference proteome</keyword>
<dbReference type="PROSITE" id="PS50234">
    <property type="entry name" value="VWFA"/>
    <property type="match status" value="1"/>
</dbReference>
<dbReference type="RefSeq" id="WP_061950319.1">
    <property type="nucleotide sequence ID" value="NZ_LTAO01000040.1"/>
</dbReference>
<evidence type="ECO:0000313" key="5">
    <source>
        <dbReference type="Proteomes" id="UP000075806"/>
    </source>
</evidence>
<comment type="caution">
    <text evidence="4">The sequence shown here is derived from an EMBL/GenBank/DDBJ whole genome shotgun (WGS) entry which is preliminary data.</text>
</comment>
<evidence type="ECO:0000313" key="4">
    <source>
        <dbReference type="EMBL" id="KYG25548.1"/>
    </source>
</evidence>
<feature type="transmembrane region" description="Helical" evidence="2">
    <location>
        <begin position="6"/>
        <end position="25"/>
    </location>
</feature>
<gene>
    <name evidence="4" type="ORF">AZF04_13740</name>
</gene>
<sequence length="958" mass="106872">MSFELHTPLYLLLFVPAVFVVILFIKSNIHSKKSKQRSVILILRSLVFSLLILALTDPSLVLTSKVVETVFVFDRSESMSLEQLEVEQNLVKAIEKKKEEDSFAIVSVGEQAIVDRLMGTHSQYSLQSELNSNQTNLEEGLQLAASLFSQSTGRIVLISDGLETKGDSKVQTEMVNQQGMTVDTFFVDRQLKQDVAISELNVTKQAYAGEEIIISTEINSTENMQAAIRIRANQELIVDQQIDLKRGVNTYPFSFVTQEPGQLIIDVEIEGDYDEIPENNHLTALSQVVGEPKVLVVEGEDEAASNLTKALEASGTSYDLLSAEQLPTRLNRFLNYQSIVFADVSATNISQAQMDLLETAVKQFGVGFIMTGGESSFGLGGYFKTPIEEILPVEMEIKSEEELPSLGIIFVIDRSGSMLGNRIQLAKEAAARSVELLRNEDVVGVIAFDEQPWQIVETGPLGNPDEVVEQISSITADGGTDIFQALDMAYPQLAEQELQRKHIILLSDGDSAFQSQYQALVESGLEEDGITLSTVAIGQDANHALLSQIAEMGSGNFYSVYDESTIPSIVSRETILMTKTYIVDEPFYPTVVRQNEWNSFFESGYPSLNAYIATTNKNTAELILQSDNEDPILTRWQYGLGKTVAWTSDLKGEWSGEWVNWQNWSPLWNEMISWTLQNINDEPFFVTQNQKGSETVVEFISEEASTEFLQAEVVDSLGESIKSQYKMVEPGKYEVSFEGEPGIHFIQLTNPLNDELVYQSSVSVPYSAEFSLEEANEAMMTEIAQAGSGEVLEELSQAFRPLMSPLQEKKSIAIPLILAAFLLLFLEITIRRLGLISLTFFKRQKQKEVVSKNSVVFEKVKKSIRKNEKLSKRESKKMNQANGSIETDGLKKEAKEKLSKLSSSSSKGKKEKSNKSLKNNEQGASSQEDVNPSSQSGNDERMKRLLEAKKRNRGRYER</sequence>
<keyword evidence="2" id="KW-1133">Transmembrane helix</keyword>
<evidence type="ECO:0000259" key="3">
    <source>
        <dbReference type="PROSITE" id="PS50234"/>
    </source>
</evidence>
<dbReference type="Pfam" id="PF00092">
    <property type="entry name" value="VWA"/>
    <property type="match status" value="1"/>
</dbReference>
<reference evidence="4" key="1">
    <citation type="submission" date="2016-02" db="EMBL/GenBank/DDBJ databases">
        <title>Genome sequence of Bacillus trypoxylicola KCTC 13244(T).</title>
        <authorList>
            <person name="Jeong H."/>
            <person name="Park S.-H."/>
            <person name="Choi S.-K."/>
        </authorList>
    </citation>
    <scope>NUCLEOTIDE SEQUENCE [LARGE SCALE GENOMIC DNA]</scope>
    <source>
        <strain evidence="4">KCTC 13244</strain>
    </source>
</reference>
<proteinExistence type="predicted"/>
<dbReference type="InterPro" id="IPR002035">
    <property type="entry name" value="VWF_A"/>
</dbReference>
<feature type="compositionally biased region" description="Basic and acidic residues" evidence="1">
    <location>
        <begin position="938"/>
        <end position="958"/>
    </location>
</feature>
<accession>A0A162CM84</accession>
<dbReference type="SUPFAM" id="SSF52317">
    <property type="entry name" value="Class I glutamine amidotransferase-like"/>
    <property type="match status" value="1"/>
</dbReference>
<dbReference type="Gene3D" id="3.40.50.880">
    <property type="match status" value="2"/>
</dbReference>